<sequence length="520" mass="58609">MSKRILGLFVACVLSLGGAAQAQTTLRVVNHSDLKIIDPIWTTAYIVRNHGYMIYDTLFALDGNLEVKPQMVDKWSTSDDKLTWTFTLRDGLEFHDGTPVTAEDVVPSLKRWAVRDPLGQMLWTKVDDVKAVDAKTFQILLKAPTGIMLQALGKPSGNPFIMPKRIAETDPFKQIEDATGSGPFIFVKNEWKPGEKTVYVKNPKYKPRSEPPSGLAGGKIAKVDRVEWVAMSDQQTVVNALLKGEIDMIEYPQHDLFKVLEADKDIKLVNLNKWGNQYIFRFNQLFKPFDNPKIRQAALYAFNQKDFLDGVIGDPKWYKTCKAMFMCDTPYASFKGFEDKFDSNFNKAKELLKEGGYDGTPVVLMHSTDLYVLANLAPVAKALLERAGMKVDMQSMDWQTLVSRRARKDPPDKGGWNAFLTSSASVDIVDPLANTYINAIGENAWFGWPKDDELVKLRTAFADETDDAKRKELAVAMQVRVSENPTHAFLGQWYSPTAVRKNVTGNLESPVTIFWNIEKK</sequence>
<evidence type="ECO:0000256" key="4">
    <source>
        <dbReference type="SAM" id="SignalP"/>
    </source>
</evidence>
<dbReference type="InterPro" id="IPR030678">
    <property type="entry name" value="Peptide/Ni-bd"/>
</dbReference>
<proteinExistence type="inferred from homology"/>
<dbReference type="GO" id="GO:0043190">
    <property type="term" value="C:ATP-binding cassette (ABC) transporter complex"/>
    <property type="evidence" value="ECO:0007669"/>
    <property type="project" value="InterPro"/>
</dbReference>
<dbReference type="PIRSF" id="PIRSF002741">
    <property type="entry name" value="MppA"/>
    <property type="match status" value="1"/>
</dbReference>
<comment type="caution">
    <text evidence="6">The sequence shown here is derived from an EMBL/GenBank/DDBJ whole genome shotgun (WGS) entry which is preliminary data.</text>
</comment>
<dbReference type="RefSeq" id="WP_147155982.1">
    <property type="nucleotide sequence ID" value="NZ_BKAJ01000173.1"/>
</dbReference>
<dbReference type="CDD" id="cd08502">
    <property type="entry name" value="PBP2_NikA_DppA_OppA_like_16"/>
    <property type="match status" value="1"/>
</dbReference>
<dbReference type="GO" id="GO:1904680">
    <property type="term" value="F:peptide transmembrane transporter activity"/>
    <property type="evidence" value="ECO:0007669"/>
    <property type="project" value="TreeGrafter"/>
</dbReference>
<comment type="subcellular location">
    <subcellularLocation>
        <location evidence="1">Periplasm</location>
    </subcellularLocation>
</comment>
<evidence type="ECO:0000256" key="3">
    <source>
        <dbReference type="ARBA" id="ARBA00022729"/>
    </source>
</evidence>
<dbReference type="SUPFAM" id="SSF53850">
    <property type="entry name" value="Periplasmic binding protein-like II"/>
    <property type="match status" value="1"/>
</dbReference>
<dbReference type="InterPro" id="IPR039424">
    <property type="entry name" value="SBP_5"/>
</dbReference>
<evidence type="ECO:0000256" key="2">
    <source>
        <dbReference type="ARBA" id="ARBA00005695"/>
    </source>
</evidence>
<dbReference type="Gene3D" id="3.90.76.10">
    <property type="entry name" value="Dipeptide-binding Protein, Domain 1"/>
    <property type="match status" value="1"/>
</dbReference>
<dbReference type="EMBL" id="BKAJ01000173">
    <property type="protein sequence ID" value="GEP60644.1"/>
    <property type="molecule type" value="Genomic_DNA"/>
</dbReference>
<dbReference type="GO" id="GO:0015833">
    <property type="term" value="P:peptide transport"/>
    <property type="evidence" value="ECO:0007669"/>
    <property type="project" value="TreeGrafter"/>
</dbReference>
<dbReference type="PANTHER" id="PTHR30290:SF38">
    <property type="entry name" value="D,D-DIPEPTIDE-BINDING PERIPLASMIC PROTEIN DDPA-RELATED"/>
    <property type="match status" value="1"/>
</dbReference>
<keyword evidence="3 4" id="KW-0732">Signal</keyword>
<evidence type="ECO:0000259" key="5">
    <source>
        <dbReference type="Pfam" id="PF00496"/>
    </source>
</evidence>
<dbReference type="Gene3D" id="3.10.105.10">
    <property type="entry name" value="Dipeptide-binding Protein, Domain 3"/>
    <property type="match status" value="1"/>
</dbReference>
<keyword evidence="7" id="KW-1185">Reference proteome</keyword>
<dbReference type="Proteomes" id="UP000321058">
    <property type="component" value="Unassembled WGS sequence"/>
</dbReference>
<dbReference type="PANTHER" id="PTHR30290">
    <property type="entry name" value="PERIPLASMIC BINDING COMPONENT OF ABC TRANSPORTER"/>
    <property type="match status" value="1"/>
</dbReference>
<accession>A0A512NNX9</accession>
<name>A0A512NNX9_9HYPH</name>
<dbReference type="GO" id="GO:0030288">
    <property type="term" value="C:outer membrane-bounded periplasmic space"/>
    <property type="evidence" value="ECO:0007669"/>
    <property type="project" value="UniProtKB-ARBA"/>
</dbReference>
<feature type="chain" id="PRO_5022051235" evidence="4">
    <location>
        <begin position="23"/>
        <end position="520"/>
    </location>
</feature>
<dbReference type="Pfam" id="PF00496">
    <property type="entry name" value="SBP_bac_5"/>
    <property type="match status" value="1"/>
</dbReference>
<evidence type="ECO:0000313" key="6">
    <source>
        <dbReference type="EMBL" id="GEP60644.1"/>
    </source>
</evidence>
<dbReference type="Gene3D" id="3.40.190.10">
    <property type="entry name" value="Periplasmic binding protein-like II"/>
    <property type="match status" value="1"/>
</dbReference>
<evidence type="ECO:0000313" key="7">
    <source>
        <dbReference type="Proteomes" id="UP000321058"/>
    </source>
</evidence>
<reference evidence="6 7" key="1">
    <citation type="submission" date="2019-07" db="EMBL/GenBank/DDBJ databases">
        <title>Whole genome shotgun sequence of Reyranella soli NBRC 108950.</title>
        <authorList>
            <person name="Hosoyama A."/>
            <person name="Uohara A."/>
            <person name="Ohji S."/>
            <person name="Ichikawa N."/>
        </authorList>
    </citation>
    <scope>NUCLEOTIDE SEQUENCE [LARGE SCALE GENOMIC DNA]</scope>
    <source>
        <strain evidence="6 7">NBRC 108950</strain>
    </source>
</reference>
<feature type="signal peptide" evidence="4">
    <location>
        <begin position="1"/>
        <end position="22"/>
    </location>
</feature>
<comment type="similarity">
    <text evidence="2">Belongs to the bacterial solute-binding protein 5 family.</text>
</comment>
<protein>
    <submittedName>
        <fullName evidence="6">ABC transporter substrate-binding protein</fullName>
    </submittedName>
</protein>
<organism evidence="6 7">
    <name type="scientific">Reyranella soli</name>
    <dbReference type="NCBI Taxonomy" id="1230389"/>
    <lineage>
        <taxon>Bacteria</taxon>
        <taxon>Pseudomonadati</taxon>
        <taxon>Pseudomonadota</taxon>
        <taxon>Alphaproteobacteria</taxon>
        <taxon>Hyphomicrobiales</taxon>
        <taxon>Reyranellaceae</taxon>
        <taxon>Reyranella</taxon>
    </lineage>
</organism>
<dbReference type="AlphaFoldDB" id="A0A512NNX9"/>
<gene>
    <name evidence="6" type="ORF">RSO01_78100</name>
</gene>
<dbReference type="InterPro" id="IPR000914">
    <property type="entry name" value="SBP_5_dom"/>
</dbReference>
<feature type="domain" description="Solute-binding protein family 5" evidence="5">
    <location>
        <begin position="66"/>
        <end position="431"/>
    </location>
</feature>
<dbReference type="OrthoDB" id="7233744at2"/>
<evidence type="ECO:0000256" key="1">
    <source>
        <dbReference type="ARBA" id="ARBA00004418"/>
    </source>
</evidence>